<feature type="region of interest" description="Disordered" evidence="1">
    <location>
        <begin position="311"/>
        <end position="332"/>
    </location>
</feature>
<protein>
    <submittedName>
        <fullName evidence="2">Nodulation protein S (NodS)</fullName>
    </submittedName>
</protein>
<proteinExistence type="predicted"/>
<dbReference type="EMBL" id="BK016063">
    <property type="protein sequence ID" value="DAF92165.1"/>
    <property type="molecule type" value="Genomic_DNA"/>
</dbReference>
<accession>A0A8S5UCF8</accession>
<organism evidence="2">
    <name type="scientific">Siphoviridae sp. ctgN495</name>
    <dbReference type="NCBI Taxonomy" id="2825608"/>
    <lineage>
        <taxon>Viruses</taxon>
        <taxon>Duplodnaviria</taxon>
        <taxon>Heunggongvirae</taxon>
        <taxon>Uroviricota</taxon>
        <taxon>Caudoviricetes</taxon>
    </lineage>
</organism>
<name>A0A8S5UCF8_9CAUD</name>
<reference evidence="2" key="1">
    <citation type="journal article" date="2021" name="Proc. Natl. Acad. Sci. U.S.A.">
        <title>A Catalog of Tens of Thousands of Viruses from Human Metagenomes Reveals Hidden Associations with Chronic Diseases.</title>
        <authorList>
            <person name="Tisza M.J."/>
            <person name="Buck C.B."/>
        </authorList>
    </citation>
    <scope>NUCLEOTIDE SEQUENCE</scope>
    <source>
        <strain evidence="2">CtgN495</strain>
    </source>
</reference>
<evidence type="ECO:0000256" key="1">
    <source>
        <dbReference type="SAM" id="MobiDB-lite"/>
    </source>
</evidence>
<evidence type="ECO:0000313" key="2">
    <source>
        <dbReference type="EMBL" id="DAF92165.1"/>
    </source>
</evidence>
<sequence length="468" mass="52897">MKLLKITANIDENDFELNNPEQEFTSENTSINKNKLPAVYRLINIPEGSVGIDFGGGKWDTAVEYIRDLGATLCVYDPYNRTAQHNREMLKTLKANGGADWAVNSNVLNVIKEPEARQSVLKNISKITKSGAPIYITVYEGRGDAKEGPTKSGYQLNRKTQDYLEEIQEVFPDAKRKGKLIIAHNVQSASSSTNVTSSEKIRPIDELNDVTDQLRDDLIQKLVDVMSSTTFGFTRNEAIEYSRVDIGFDDNEKRIEVEVGAEVSYDGLMHIAQELDPIIQSYDPDAYFDAEDAGLLIAVIPYESLRKHTDVNSAVDVPEPSLDPPEYDDPDEGEEKVEVECEINQLEITVDEDGSWEYQRDDFLDEMLTAEDELTSEEYDVYIQDRNGLIEDFDSIVEPNIPGVPGTYLISCYVKMVYDVTGVEIVREYQGKDEDGDPIIDEDYYTGNADVEFNRNESYITNFYSEEI</sequence>